<accession>E7QVU9</accession>
<dbReference type="Proteomes" id="UP000184203">
    <property type="component" value="Unassembled WGS sequence"/>
</dbReference>
<protein>
    <submittedName>
        <fullName evidence="1">Uncharacterized protein</fullName>
    </submittedName>
</protein>
<dbReference type="EMBL" id="AEMG01000015">
    <property type="protein sequence ID" value="EFW91362.1"/>
    <property type="molecule type" value="Genomic_DNA"/>
</dbReference>
<dbReference type="AlphaFoldDB" id="E7QVU9"/>
<dbReference type="STRING" id="797209.GCA_000376445_03447"/>
<sequence length="108" mass="12541">MPDEHGRWTVRRCRDADKNAVWRVHDRSLRDSAMRYSPEYNRYLRHIPTESLECEGEFLVVTDDATTDVTIADDYRHTRTNGIVGIGGFRPRTRVISPFGRRGADECD</sequence>
<evidence type="ECO:0000313" key="2">
    <source>
        <dbReference type="EMBL" id="SHL11861.1"/>
    </source>
</evidence>
<gene>
    <name evidence="2" type="ORF">SAMN05444342_3084</name>
    <name evidence="1" type="ORF">ZOD2009_14676</name>
</gene>
<keyword evidence="4" id="KW-1185">Reference proteome</keyword>
<name>E7QVU9_HALPU</name>
<evidence type="ECO:0000313" key="1">
    <source>
        <dbReference type="EMBL" id="EFW91362.1"/>
    </source>
</evidence>
<proteinExistence type="predicted"/>
<reference evidence="4" key="3">
    <citation type="submission" date="2016-11" db="EMBL/GenBank/DDBJ databases">
        <authorList>
            <person name="Varghese N."/>
            <person name="Submissions S."/>
        </authorList>
    </citation>
    <scope>NUCLEOTIDE SEQUENCE [LARGE SCALE GENOMIC DNA]</scope>
    <source>
        <strain evidence="4">DX253</strain>
    </source>
</reference>
<evidence type="ECO:0000313" key="3">
    <source>
        <dbReference type="Proteomes" id="UP000003751"/>
    </source>
</evidence>
<evidence type="ECO:0000313" key="4">
    <source>
        <dbReference type="Proteomes" id="UP000184203"/>
    </source>
</evidence>
<dbReference type="EMBL" id="FRAN01000004">
    <property type="protein sequence ID" value="SHL11861.1"/>
    <property type="molecule type" value="Genomic_DNA"/>
</dbReference>
<organism evidence="1 3">
    <name type="scientific">Haladaptatus paucihalophilus DX253</name>
    <dbReference type="NCBI Taxonomy" id="797209"/>
    <lineage>
        <taxon>Archaea</taxon>
        <taxon>Methanobacteriati</taxon>
        <taxon>Methanobacteriota</taxon>
        <taxon>Stenosarchaea group</taxon>
        <taxon>Halobacteria</taxon>
        <taxon>Halobacteriales</taxon>
        <taxon>Haladaptataceae</taxon>
        <taxon>Haladaptatus</taxon>
    </lineage>
</organism>
<dbReference type="OrthoDB" id="125295at2157"/>
<dbReference type="RefSeq" id="WP_007981030.1">
    <property type="nucleotide sequence ID" value="NZ_AEMG01000015.1"/>
</dbReference>
<reference evidence="1 3" key="1">
    <citation type="journal article" date="2014" name="ISME J.">
        <title>Trehalose/2-sulfotrehalose biosynthesis and glycine-betaine uptake are widely spread mechanisms for osmoadaptation in the Halobacteriales.</title>
        <authorList>
            <person name="Youssef N.H."/>
            <person name="Savage-Ashlock K.N."/>
            <person name="McCully A.L."/>
            <person name="Luedtke B."/>
            <person name="Shaw E.I."/>
            <person name="Hoff W.D."/>
            <person name="Elshahed M.S."/>
        </authorList>
    </citation>
    <scope>NUCLEOTIDE SEQUENCE [LARGE SCALE GENOMIC DNA]</scope>
    <source>
        <strain evidence="1 3">DX253</strain>
    </source>
</reference>
<dbReference type="PATRIC" id="fig|797209.4.peg.2893"/>
<dbReference type="Proteomes" id="UP000003751">
    <property type="component" value="Unassembled WGS sequence"/>
</dbReference>
<reference evidence="2" key="2">
    <citation type="submission" date="2016-11" db="EMBL/GenBank/DDBJ databases">
        <authorList>
            <person name="Jaros S."/>
            <person name="Januszkiewicz K."/>
            <person name="Wedrychowicz H."/>
        </authorList>
    </citation>
    <scope>NUCLEOTIDE SEQUENCE [LARGE SCALE GENOMIC DNA]</scope>
    <source>
        <strain evidence="2">DX253</strain>
    </source>
</reference>